<accession>A0ABM9P5I0</accession>
<dbReference type="Proteomes" id="UP001497416">
    <property type="component" value="Unassembled WGS sequence"/>
</dbReference>
<feature type="compositionally biased region" description="Basic and acidic residues" evidence="1">
    <location>
        <begin position="53"/>
        <end position="67"/>
    </location>
</feature>
<proteinExistence type="predicted"/>
<name>A0ABM9P5I0_9FLAO</name>
<keyword evidence="3" id="KW-1185">Reference proteome</keyword>
<dbReference type="RefSeq" id="WP_348713582.1">
    <property type="nucleotide sequence ID" value="NZ_CAXIXW010000011.1"/>
</dbReference>
<evidence type="ECO:0000313" key="3">
    <source>
        <dbReference type="Proteomes" id="UP001497416"/>
    </source>
</evidence>
<protein>
    <submittedName>
        <fullName evidence="2">Uncharacterized protein</fullName>
    </submittedName>
</protein>
<comment type="caution">
    <text evidence="2">The sequence shown here is derived from an EMBL/GenBank/DDBJ whole genome shotgun (WGS) entry which is preliminary data.</text>
</comment>
<evidence type="ECO:0000256" key="1">
    <source>
        <dbReference type="SAM" id="MobiDB-lite"/>
    </source>
</evidence>
<organism evidence="2 3">
    <name type="scientific">Tenacibaculum platacis</name>
    <dbReference type="NCBI Taxonomy" id="3137852"/>
    <lineage>
        <taxon>Bacteria</taxon>
        <taxon>Pseudomonadati</taxon>
        <taxon>Bacteroidota</taxon>
        <taxon>Flavobacteriia</taxon>
        <taxon>Flavobacteriales</taxon>
        <taxon>Flavobacteriaceae</taxon>
        <taxon>Tenacibaculum</taxon>
    </lineage>
</organism>
<feature type="region of interest" description="Disordered" evidence="1">
    <location>
        <begin position="45"/>
        <end position="67"/>
    </location>
</feature>
<dbReference type="EMBL" id="CAXIXY010000007">
    <property type="protein sequence ID" value="CAL2093285.1"/>
    <property type="molecule type" value="Genomic_DNA"/>
</dbReference>
<gene>
    <name evidence="2" type="ORF">T190607A01A_50174</name>
</gene>
<reference evidence="2 3" key="1">
    <citation type="submission" date="2024-05" db="EMBL/GenBank/DDBJ databases">
        <authorList>
            <person name="Duchaud E."/>
        </authorList>
    </citation>
    <scope>NUCLEOTIDE SEQUENCE [LARGE SCALE GENOMIC DNA]</scope>
    <source>
        <strain evidence="2">Ena-SAMPLE-TAB-13-05-2024-13:56:06:370-140302</strain>
    </source>
</reference>
<evidence type="ECO:0000313" key="2">
    <source>
        <dbReference type="EMBL" id="CAL2093285.1"/>
    </source>
</evidence>
<sequence length="67" mass="7664">MNNDNFFDLNENPKMPDVSEVGKALMNSQNSQPKVIIGNLIVSENKGTHQSKSLREQLEYVRRDTKD</sequence>